<dbReference type="EMBL" id="CP036526">
    <property type="protein sequence ID" value="QDT09802.1"/>
    <property type="molecule type" value="Genomic_DNA"/>
</dbReference>
<protein>
    <recommendedName>
        <fullName evidence="4">Copper resistance protein D</fullName>
    </recommendedName>
</protein>
<reference evidence="2 3" key="1">
    <citation type="submission" date="2019-02" db="EMBL/GenBank/DDBJ databases">
        <title>Deep-cultivation of Planctomycetes and their phenomic and genomic characterization uncovers novel biology.</title>
        <authorList>
            <person name="Wiegand S."/>
            <person name="Jogler M."/>
            <person name="Boedeker C."/>
            <person name="Pinto D."/>
            <person name="Vollmers J."/>
            <person name="Rivas-Marin E."/>
            <person name="Kohn T."/>
            <person name="Peeters S.H."/>
            <person name="Heuer A."/>
            <person name="Rast P."/>
            <person name="Oberbeckmann S."/>
            <person name="Bunk B."/>
            <person name="Jeske O."/>
            <person name="Meyerdierks A."/>
            <person name="Storesund J.E."/>
            <person name="Kallscheuer N."/>
            <person name="Luecker S."/>
            <person name="Lage O.M."/>
            <person name="Pohl T."/>
            <person name="Merkel B.J."/>
            <person name="Hornburger P."/>
            <person name="Mueller R.-W."/>
            <person name="Bruemmer F."/>
            <person name="Labrenz M."/>
            <person name="Spormann A.M."/>
            <person name="Op den Camp H."/>
            <person name="Overmann J."/>
            <person name="Amann R."/>
            <person name="Jetten M.S.M."/>
            <person name="Mascher T."/>
            <person name="Medema M.H."/>
            <person name="Devos D.P."/>
            <person name="Kaster A.-K."/>
            <person name="Ovreas L."/>
            <person name="Rohde M."/>
            <person name="Galperin M.Y."/>
            <person name="Jogler C."/>
        </authorList>
    </citation>
    <scope>NUCLEOTIDE SEQUENCE [LARGE SCALE GENOMIC DNA]</scope>
    <source>
        <strain evidence="2 3">K23_9</strain>
    </source>
</reference>
<evidence type="ECO:0008006" key="4">
    <source>
        <dbReference type="Google" id="ProtNLM"/>
    </source>
</evidence>
<evidence type="ECO:0000256" key="1">
    <source>
        <dbReference type="SAM" id="Phobius"/>
    </source>
</evidence>
<feature type="transmembrane region" description="Helical" evidence="1">
    <location>
        <begin position="85"/>
        <end position="107"/>
    </location>
</feature>
<keyword evidence="3" id="KW-1185">Reference proteome</keyword>
<accession>A0A517NRQ0</accession>
<sequence>MFAIDVLSRIVHVLTAITLVGGSVFTCFVLMPSAKVLADEAHQKFAAAITGRWKRFVHFGVLLFLVTGFYNYFRAIPLHKGDGLYHALIGTKMLLAVGIFFLAAALVGRSEKLAAIRVNRGRWIKVLVLLAVIVVSISGFVKVRGVPAGAPAVVEAAVVEAAE</sequence>
<keyword evidence="1" id="KW-1133">Transmembrane helix</keyword>
<gene>
    <name evidence="2" type="ORF">K239x_17530</name>
</gene>
<dbReference type="Proteomes" id="UP000319817">
    <property type="component" value="Chromosome"/>
</dbReference>
<keyword evidence="1" id="KW-0812">Transmembrane</keyword>
<dbReference type="OrthoDB" id="285027at2"/>
<name>A0A517NRQ0_9BACT</name>
<feature type="transmembrane region" description="Helical" evidence="1">
    <location>
        <begin position="55"/>
        <end position="73"/>
    </location>
</feature>
<dbReference type="RefSeq" id="WP_145417383.1">
    <property type="nucleotide sequence ID" value="NZ_CP036526.1"/>
</dbReference>
<organism evidence="2 3">
    <name type="scientific">Stieleria marina</name>
    <dbReference type="NCBI Taxonomy" id="1930275"/>
    <lineage>
        <taxon>Bacteria</taxon>
        <taxon>Pseudomonadati</taxon>
        <taxon>Planctomycetota</taxon>
        <taxon>Planctomycetia</taxon>
        <taxon>Pirellulales</taxon>
        <taxon>Pirellulaceae</taxon>
        <taxon>Stieleria</taxon>
    </lineage>
</organism>
<dbReference type="AlphaFoldDB" id="A0A517NRQ0"/>
<evidence type="ECO:0000313" key="3">
    <source>
        <dbReference type="Proteomes" id="UP000319817"/>
    </source>
</evidence>
<evidence type="ECO:0000313" key="2">
    <source>
        <dbReference type="EMBL" id="QDT09802.1"/>
    </source>
</evidence>
<proteinExistence type="predicted"/>
<feature type="transmembrane region" description="Helical" evidence="1">
    <location>
        <begin position="12"/>
        <end position="34"/>
    </location>
</feature>
<feature type="transmembrane region" description="Helical" evidence="1">
    <location>
        <begin position="123"/>
        <end position="141"/>
    </location>
</feature>
<keyword evidence="1" id="KW-0472">Membrane</keyword>